<comment type="caution">
    <text evidence="1">The sequence shown here is derived from an EMBL/GenBank/DDBJ whole genome shotgun (WGS) entry which is preliminary data.</text>
</comment>
<evidence type="ECO:0000313" key="2">
    <source>
        <dbReference type="Proteomes" id="UP000292702"/>
    </source>
</evidence>
<accession>A0A4R0RQC3</accession>
<keyword evidence="2" id="KW-1185">Reference proteome</keyword>
<proteinExistence type="predicted"/>
<protein>
    <submittedName>
        <fullName evidence="1">Uncharacterized protein</fullName>
    </submittedName>
</protein>
<reference evidence="1 2" key="1">
    <citation type="submission" date="2018-11" db="EMBL/GenBank/DDBJ databases">
        <title>Genome assembly of Steccherinum ochraceum LE-BIN_3174, the white-rot fungus of the Steccherinaceae family (The Residual Polyporoid clade, Polyporales, Basidiomycota).</title>
        <authorList>
            <person name="Fedorova T.V."/>
            <person name="Glazunova O.A."/>
            <person name="Landesman E.O."/>
            <person name="Moiseenko K.V."/>
            <person name="Psurtseva N.V."/>
            <person name="Savinova O.S."/>
            <person name="Shakhova N.V."/>
            <person name="Tyazhelova T.V."/>
            <person name="Vasina D.V."/>
        </authorList>
    </citation>
    <scope>NUCLEOTIDE SEQUENCE [LARGE SCALE GENOMIC DNA]</scope>
    <source>
        <strain evidence="1 2">LE-BIN_3174</strain>
    </source>
</reference>
<dbReference type="AlphaFoldDB" id="A0A4R0RQC3"/>
<name>A0A4R0RQC3_9APHY</name>
<gene>
    <name evidence="1" type="ORF">EIP91_000857</name>
</gene>
<organism evidence="1 2">
    <name type="scientific">Steccherinum ochraceum</name>
    <dbReference type="NCBI Taxonomy" id="92696"/>
    <lineage>
        <taxon>Eukaryota</taxon>
        <taxon>Fungi</taxon>
        <taxon>Dikarya</taxon>
        <taxon>Basidiomycota</taxon>
        <taxon>Agaricomycotina</taxon>
        <taxon>Agaricomycetes</taxon>
        <taxon>Polyporales</taxon>
        <taxon>Steccherinaceae</taxon>
        <taxon>Steccherinum</taxon>
    </lineage>
</organism>
<evidence type="ECO:0000313" key="1">
    <source>
        <dbReference type="EMBL" id="TCD70951.1"/>
    </source>
</evidence>
<sequence>MAAVQDLHISGPISSPSQLPSFGVALPEHIVQDLLEEPPTASFDPEEPLSKAYDTLPPDCIPSSSRLYPNLIHYGFPISFTTALRTALRLHNANALEEDEDIDLETMDMFHVTFKVIKHLSYKYNFKLHVVDPYCLPPGANVVVQVKSNYTSIARNRLSKTDVSEEDEEAGWMKDMVKDIKEQFDIPDDVQPRWYYSQLYNSPAMRAADVYL</sequence>
<dbReference type="EMBL" id="RWJN01000012">
    <property type="protein sequence ID" value="TCD70951.1"/>
    <property type="molecule type" value="Genomic_DNA"/>
</dbReference>
<dbReference type="Proteomes" id="UP000292702">
    <property type="component" value="Unassembled WGS sequence"/>
</dbReference>